<organism evidence="3 4">
    <name type="scientific">Filobasidium floriforme</name>
    <dbReference type="NCBI Taxonomy" id="5210"/>
    <lineage>
        <taxon>Eukaryota</taxon>
        <taxon>Fungi</taxon>
        <taxon>Dikarya</taxon>
        <taxon>Basidiomycota</taxon>
        <taxon>Agaricomycotina</taxon>
        <taxon>Tremellomycetes</taxon>
        <taxon>Filobasidiales</taxon>
        <taxon>Filobasidiaceae</taxon>
        <taxon>Filobasidium</taxon>
    </lineage>
</organism>
<dbReference type="CDD" id="cd02440">
    <property type="entry name" value="AdoMet_MTases"/>
    <property type="match status" value="1"/>
</dbReference>
<dbReference type="Proteomes" id="UP000812966">
    <property type="component" value="Unassembled WGS sequence"/>
</dbReference>
<sequence length="400" mass="43818">MDTITFNVHTPNGSTLLHVRRPDVPILTVTIDPPTTGSTYTPHPPPPPHPSSPPPPYPFESFPAVLSPIAYTPPHRRGPVCPFPLPPCHTCTYTNWPERPMPSNYAYFPSPPSTTSSLRPDPVSERDSQVSLHFALKYLSAHTGSNVWGTIRQHLGKVHAEGRRSSVLDLGCGTGIFCYDLGGQEEYADVIGVDIDLGNVGISVEEGTPHNNVDFTALDVSHPLPYASGSFDVVHIRNLSTGITNYLQLVERCARILRPGGLLVVTELEHFYHSAIPGYTPATCLRTWQTALREALRGRGIDPDVPSRLRMLVANSAVFQPDMIVEEIGIPTGGAHVASDHFSPEQIAASFEVMQPILLEHGYGFEDITGLNQSCVAELTEVDNRYFQRITTVCANKVNF</sequence>
<accession>A0A8K0JTQ3</accession>
<evidence type="ECO:0000259" key="2">
    <source>
        <dbReference type="Pfam" id="PF08241"/>
    </source>
</evidence>
<dbReference type="EMBL" id="JABELV010000029">
    <property type="protein sequence ID" value="KAG7562601.1"/>
    <property type="molecule type" value="Genomic_DNA"/>
</dbReference>
<protein>
    <recommendedName>
        <fullName evidence="2">Methyltransferase type 11 domain-containing protein</fullName>
    </recommendedName>
</protein>
<evidence type="ECO:0000313" key="3">
    <source>
        <dbReference type="EMBL" id="KAG7562601.1"/>
    </source>
</evidence>
<feature type="domain" description="Methyltransferase type 11" evidence="2">
    <location>
        <begin position="168"/>
        <end position="265"/>
    </location>
</feature>
<dbReference type="OrthoDB" id="506498at2759"/>
<proteinExistence type="predicted"/>
<dbReference type="Pfam" id="PF08241">
    <property type="entry name" value="Methyltransf_11"/>
    <property type="match status" value="1"/>
</dbReference>
<feature type="region of interest" description="Disordered" evidence="1">
    <location>
        <begin position="29"/>
        <end position="57"/>
    </location>
</feature>
<dbReference type="PANTHER" id="PTHR43591:SF24">
    <property type="entry name" value="2-METHOXY-6-POLYPRENYL-1,4-BENZOQUINOL METHYLASE, MITOCHONDRIAL"/>
    <property type="match status" value="1"/>
</dbReference>
<comment type="caution">
    <text evidence="3">The sequence shown here is derived from an EMBL/GenBank/DDBJ whole genome shotgun (WGS) entry which is preliminary data.</text>
</comment>
<name>A0A8K0JTQ3_9TREE</name>
<gene>
    <name evidence="3" type="ORF">FFLO_01974</name>
</gene>
<dbReference type="PANTHER" id="PTHR43591">
    <property type="entry name" value="METHYLTRANSFERASE"/>
    <property type="match status" value="1"/>
</dbReference>
<reference evidence="3" key="1">
    <citation type="submission" date="2020-04" db="EMBL/GenBank/DDBJ databases">
        <title>Analysis of mating type loci in Filobasidium floriforme.</title>
        <authorList>
            <person name="Nowrousian M."/>
        </authorList>
    </citation>
    <scope>NUCLEOTIDE SEQUENCE</scope>
    <source>
        <strain evidence="3">CBS 6242</strain>
    </source>
</reference>
<evidence type="ECO:0000256" key="1">
    <source>
        <dbReference type="SAM" id="MobiDB-lite"/>
    </source>
</evidence>
<dbReference type="InterPro" id="IPR013216">
    <property type="entry name" value="Methyltransf_11"/>
</dbReference>
<dbReference type="GO" id="GO:0008757">
    <property type="term" value="F:S-adenosylmethionine-dependent methyltransferase activity"/>
    <property type="evidence" value="ECO:0007669"/>
    <property type="project" value="InterPro"/>
</dbReference>
<feature type="compositionally biased region" description="Pro residues" evidence="1">
    <location>
        <begin position="42"/>
        <end position="57"/>
    </location>
</feature>
<dbReference type="Gene3D" id="3.40.50.150">
    <property type="entry name" value="Vaccinia Virus protein VP39"/>
    <property type="match status" value="1"/>
</dbReference>
<keyword evidence="4" id="KW-1185">Reference proteome</keyword>
<dbReference type="InterPro" id="IPR029063">
    <property type="entry name" value="SAM-dependent_MTases_sf"/>
</dbReference>
<dbReference type="SUPFAM" id="SSF53335">
    <property type="entry name" value="S-adenosyl-L-methionine-dependent methyltransferases"/>
    <property type="match status" value="1"/>
</dbReference>
<evidence type="ECO:0000313" key="4">
    <source>
        <dbReference type="Proteomes" id="UP000812966"/>
    </source>
</evidence>
<dbReference type="AlphaFoldDB" id="A0A8K0JTQ3"/>